<protein>
    <submittedName>
        <fullName evidence="3">Uncharacterized protein</fullName>
    </submittedName>
</protein>
<proteinExistence type="predicted"/>
<dbReference type="EMBL" id="CAJPDT010000095">
    <property type="protein sequence ID" value="CAF9936875.1"/>
    <property type="molecule type" value="Genomic_DNA"/>
</dbReference>
<sequence length="285" mass="29154">MKLFPRSLFGSIVSAPSPRKEKDKDVGKDSAAPSAAAAGKDIPSPSPPGNGNDIPTPSIPGINNDIPTPSITDLDKDIPTPSAAGSAKDAPTPSPSDADSNPDKSVIPLTTTTTATVSITTTDTSTITEASATLTIIQHDLATVLSTAPTTITNPSPSHSLITISPPAATTLTLTTTILSTTSIATAPTHTHPTALLQPAIATNPAAKKHADAAVIVAVIFGLLTLGLVGVVCVLVLKLRRGAKARTDGGGKRFADEFEWPAVGKEEGGRKDEWGVKQKEAWGVV</sequence>
<feature type="compositionally biased region" description="Basic and acidic residues" evidence="1">
    <location>
        <begin position="18"/>
        <end position="28"/>
    </location>
</feature>
<feature type="transmembrane region" description="Helical" evidence="2">
    <location>
        <begin position="213"/>
        <end position="237"/>
    </location>
</feature>
<keyword evidence="4" id="KW-1185">Reference proteome</keyword>
<comment type="caution">
    <text evidence="3">The sequence shown here is derived from an EMBL/GenBank/DDBJ whole genome shotgun (WGS) entry which is preliminary data.</text>
</comment>
<organism evidence="3 4">
    <name type="scientific">Imshaugia aleurites</name>
    <dbReference type="NCBI Taxonomy" id="172621"/>
    <lineage>
        <taxon>Eukaryota</taxon>
        <taxon>Fungi</taxon>
        <taxon>Dikarya</taxon>
        <taxon>Ascomycota</taxon>
        <taxon>Pezizomycotina</taxon>
        <taxon>Lecanoromycetes</taxon>
        <taxon>OSLEUM clade</taxon>
        <taxon>Lecanoromycetidae</taxon>
        <taxon>Lecanorales</taxon>
        <taxon>Lecanorineae</taxon>
        <taxon>Parmeliaceae</taxon>
        <taxon>Imshaugia</taxon>
    </lineage>
</organism>
<gene>
    <name evidence="3" type="ORF">IMSHALPRED_010933</name>
</gene>
<keyword evidence="2" id="KW-0472">Membrane</keyword>
<keyword evidence="2" id="KW-1133">Transmembrane helix</keyword>
<evidence type="ECO:0000313" key="4">
    <source>
        <dbReference type="Proteomes" id="UP000664534"/>
    </source>
</evidence>
<dbReference type="Proteomes" id="UP000664534">
    <property type="component" value="Unassembled WGS sequence"/>
</dbReference>
<evidence type="ECO:0000256" key="2">
    <source>
        <dbReference type="SAM" id="Phobius"/>
    </source>
</evidence>
<name>A0A8H3IZJ5_9LECA</name>
<reference evidence="3" key="1">
    <citation type="submission" date="2021-03" db="EMBL/GenBank/DDBJ databases">
        <authorList>
            <person name="Tagirdzhanova G."/>
        </authorList>
    </citation>
    <scope>NUCLEOTIDE SEQUENCE</scope>
</reference>
<evidence type="ECO:0000256" key="1">
    <source>
        <dbReference type="SAM" id="MobiDB-lite"/>
    </source>
</evidence>
<dbReference type="OrthoDB" id="5409772at2759"/>
<keyword evidence="2" id="KW-0812">Transmembrane</keyword>
<evidence type="ECO:0000313" key="3">
    <source>
        <dbReference type="EMBL" id="CAF9936875.1"/>
    </source>
</evidence>
<dbReference type="AlphaFoldDB" id="A0A8H3IZJ5"/>
<accession>A0A8H3IZJ5</accession>
<feature type="region of interest" description="Disordered" evidence="1">
    <location>
        <begin position="1"/>
        <end position="107"/>
    </location>
</feature>